<reference evidence="1 2" key="1">
    <citation type="submission" date="2012-02" db="EMBL/GenBank/DDBJ databases">
        <title>The Genome Sequence of Parabacteroides merdae CL03T12C32.</title>
        <authorList>
            <consortium name="The Broad Institute Genome Sequencing Platform"/>
            <person name="Earl A."/>
            <person name="Ward D."/>
            <person name="Feldgarden M."/>
            <person name="Gevers D."/>
            <person name="Zitomersky N.L."/>
            <person name="Coyne M.J."/>
            <person name="Comstock L.E."/>
            <person name="Young S.K."/>
            <person name="Zeng Q."/>
            <person name="Gargeya S."/>
            <person name="Fitzgerald M."/>
            <person name="Haas B."/>
            <person name="Abouelleil A."/>
            <person name="Alvarado L."/>
            <person name="Arachchi H.M."/>
            <person name="Berlin A."/>
            <person name="Chapman S.B."/>
            <person name="Gearin G."/>
            <person name="Goldberg J."/>
            <person name="Griggs A."/>
            <person name="Gujja S."/>
            <person name="Hansen M."/>
            <person name="Heiman D."/>
            <person name="Howarth C."/>
            <person name="Larimer J."/>
            <person name="Lui A."/>
            <person name="MacDonald P.J.P."/>
            <person name="McCowen C."/>
            <person name="Montmayeur A."/>
            <person name="Murphy C."/>
            <person name="Neiman D."/>
            <person name="Pearson M."/>
            <person name="Priest M."/>
            <person name="Roberts A."/>
            <person name="Saif S."/>
            <person name="Shea T."/>
            <person name="Sisk P."/>
            <person name="Stolte C."/>
            <person name="Sykes S."/>
            <person name="Wortman J."/>
            <person name="Nusbaum C."/>
            <person name="Birren B."/>
        </authorList>
    </citation>
    <scope>NUCLEOTIDE SEQUENCE [LARGE SCALE GENOMIC DNA]</scope>
    <source>
        <strain evidence="1 2">CL03T12C32</strain>
    </source>
</reference>
<protein>
    <submittedName>
        <fullName evidence="1">TP901-1 family phage major tail protein</fullName>
    </submittedName>
</protein>
<proteinExistence type="predicted"/>
<sequence length="157" mass="16768">MGKPINGSDLMLFIDSTGEGTAFKSIAFATSHSLSISAETVETSSKDTGGKWVSKAPRKLSWTMSTENLYSLDGEGSTYDDLFTAMTERKELSVVFSLEKEYAAKKDEVPEGGWTPVTTGQYKGKVVITSLELNAPNGDNATFTASFEGVGALTKTA</sequence>
<gene>
    <name evidence="1" type="ORF">HMPREF1060_01653</name>
</gene>
<dbReference type="HOGENOM" id="CLU_140330_0_0_10"/>
<dbReference type="InterPro" id="IPR011855">
    <property type="entry name" value="Phgtail_TP901_1"/>
</dbReference>
<dbReference type="PATRIC" id="fig|999420.3.peg.1697"/>
<comment type="caution">
    <text evidence="1">The sequence shown here is derived from an EMBL/GenBank/DDBJ whole genome shotgun (WGS) entry which is preliminary data.</text>
</comment>
<dbReference type="Pfam" id="PF06199">
    <property type="entry name" value="Phage_tail_2"/>
    <property type="match status" value="1"/>
</dbReference>
<organism evidence="1 2">
    <name type="scientific">Parabacteroides merdae CL03T12C32</name>
    <dbReference type="NCBI Taxonomy" id="999420"/>
    <lineage>
        <taxon>Bacteria</taxon>
        <taxon>Pseudomonadati</taxon>
        <taxon>Bacteroidota</taxon>
        <taxon>Bacteroidia</taxon>
        <taxon>Bacteroidales</taxon>
        <taxon>Tannerellaceae</taxon>
        <taxon>Parabacteroides</taxon>
    </lineage>
</organism>
<dbReference type="AlphaFoldDB" id="K5ZED9"/>
<dbReference type="EMBL" id="AGZQ01000007">
    <property type="protein sequence ID" value="EKN14044.1"/>
    <property type="molecule type" value="Genomic_DNA"/>
</dbReference>
<evidence type="ECO:0000313" key="1">
    <source>
        <dbReference type="EMBL" id="EKN14044.1"/>
    </source>
</evidence>
<dbReference type="NCBIfam" id="TIGR02126">
    <property type="entry name" value="phgtail_TP901_1"/>
    <property type="match status" value="1"/>
</dbReference>
<evidence type="ECO:0000313" key="2">
    <source>
        <dbReference type="Proteomes" id="UP000006271"/>
    </source>
</evidence>
<name>K5ZED9_9BACT</name>
<dbReference type="RefSeq" id="WP_005644741.1">
    <property type="nucleotide sequence ID" value="NZ_JH976453.1"/>
</dbReference>
<accession>K5ZED9</accession>
<dbReference type="Proteomes" id="UP000006271">
    <property type="component" value="Unassembled WGS sequence"/>
</dbReference>